<feature type="region of interest" description="Disordered" evidence="9">
    <location>
        <begin position="190"/>
        <end position="234"/>
    </location>
</feature>
<dbReference type="InterPro" id="IPR000571">
    <property type="entry name" value="Znf_CCCH"/>
</dbReference>
<protein>
    <recommendedName>
        <fullName evidence="1 8">tRNA-dihydrouridine(47) synthase [NAD(P)(+)]</fullName>
        <ecNumber evidence="8">1.3.1.-</ecNumber>
    </recommendedName>
    <alternativeName>
        <fullName evidence="8">tRNA-dihydrouridine synthase 3</fullName>
    </alternativeName>
</protein>
<organism evidence="11 12">
    <name type="scientific">Brassica napus</name>
    <name type="common">Rape</name>
    <dbReference type="NCBI Taxonomy" id="3708"/>
    <lineage>
        <taxon>Eukaryota</taxon>
        <taxon>Viridiplantae</taxon>
        <taxon>Streptophyta</taxon>
        <taxon>Embryophyta</taxon>
        <taxon>Tracheophyta</taxon>
        <taxon>Spermatophyta</taxon>
        <taxon>Magnoliopsida</taxon>
        <taxon>eudicotyledons</taxon>
        <taxon>Gunneridae</taxon>
        <taxon>Pentapetalae</taxon>
        <taxon>rosids</taxon>
        <taxon>malvids</taxon>
        <taxon>Brassicales</taxon>
        <taxon>Brassicaceae</taxon>
        <taxon>Brassiceae</taxon>
        <taxon>Brassica</taxon>
    </lineage>
</organism>
<comment type="cofactor">
    <cofactor evidence="8">
        <name>FMN</name>
        <dbReference type="ChEBI" id="CHEBI:58210"/>
    </cofactor>
</comment>
<dbReference type="CDD" id="cd02801">
    <property type="entry name" value="DUS_like_FMN"/>
    <property type="match status" value="1"/>
</dbReference>
<evidence type="ECO:0000259" key="10">
    <source>
        <dbReference type="PROSITE" id="PS50103"/>
    </source>
</evidence>
<reference evidence="11 12" key="1">
    <citation type="submission" date="2021-05" db="EMBL/GenBank/DDBJ databases">
        <title>Genome Assembly of Synthetic Allotetraploid Brassica napus Reveals Homoeologous Exchanges between Subgenomes.</title>
        <authorList>
            <person name="Davis J.T."/>
        </authorList>
    </citation>
    <scope>NUCLEOTIDE SEQUENCE [LARGE SCALE GENOMIC DNA]</scope>
    <source>
        <strain evidence="12">cv. Da-Ae</strain>
        <tissue evidence="11">Seedling</tissue>
    </source>
</reference>
<evidence type="ECO:0000256" key="6">
    <source>
        <dbReference type="ARBA" id="ARBA00049513"/>
    </source>
</evidence>
<evidence type="ECO:0000256" key="3">
    <source>
        <dbReference type="ARBA" id="ARBA00048266"/>
    </source>
</evidence>
<keyword evidence="8" id="KW-0560">Oxidoreductase</keyword>
<dbReference type="InterPro" id="IPR013785">
    <property type="entry name" value="Aldolase_TIM"/>
</dbReference>
<gene>
    <name evidence="11" type="ORF">HID58_000032</name>
</gene>
<dbReference type="PANTHER" id="PTHR45846:SF1">
    <property type="entry name" value="TRNA-DIHYDROURIDINE(47) SYNTHASE [NAD(P)(+)]-LIKE"/>
    <property type="match status" value="1"/>
</dbReference>
<evidence type="ECO:0000256" key="7">
    <source>
        <dbReference type="PROSITE-ProRule" id="PRU00723"/>
    </source>
</evidence>
<feature type="zinc finger region" description="C3H1-type" evidence="7">
    <location>
        <begin position="81"/>
        <end position="107"/>
    </location>
</feature>
<dbReference type="Proteomes" id="UP000824890">
    <property type="component" value="Unassembled WGS sequence"/>
</dbReference>
<keyword evidence="7 8" id="KW-0863">Zinc-finger</keyword>
<comment type="catalytic activity">
    <reaction evidence="4">
        <text>a 5,6-dihydrouridine in mRNA + NAD(+) = a uridine in mRNA + NADH + H(+)</text>
        <dbReference type="Rhea" id="RHEA:69851"/>
        <dbReference type="Rhea" id="RHEA-COMP:14658"/>
        <dbReference type="Rhea" id="RHEA-COMP:17789"/>
        <dbReference type="ChEBI" id="CHEBI:15378"/>
        <dbReference type="ChEBI" id="CHEBI:57540"/>
        <dbReference type="ChEBI" id="CHEBI:57945"/>
        <dbReference type="ChEBI" id="CHEBI:65315"/>
        <dbReference type="ChEBI" id="CHEBI:74443"/>
    </reaction>
    <physiologicalReaction direction="right-to-left" evidence="4">
        <dbReference type="Rhea" id="RHEA:69853"/>
    </physiologicalReaction>
</comment>
<feature type="region of interest" description="Disordered" evidence="9">
    <location>
        <begin position="39"/>
        <end position="67"/>
    </location>
</feature>
<evidence type="ECO:0000256" key="5">
    <source>
        <dbReference type="ARBA" id="ARBA00049447"/>
    </source>
</evidence>
<evidence type="ECO:0000256" key="1">
    <source>
        <dbReference type="ARBA" id="ARBA00012376"/>
    </source>
</evidence>
<proteinExistence type="inferred from homology"/>
<comment type="catalytic activity">
    <reaction evidence="3">
        <text>5,6-dihydrouridine(47) in tRNA + NAD(+) = uridine(47) in tRNA + NADH + H(+)</text>
        <dbReference type="Rhea" id="RHEA:53364"/>
        <dbReference type="Rhea" id="RHEA-COMP:13539"/>
        <dbReference type="Rhea" id="RHEA-COMP:13540"/>
        <dbReference type="ChEBI" id="CHEBI:15378"/>
        <dbReference type="ChEBI" id="CHEBI:57540"/>
        <dbReference type="ChEBI" id="CHEBI:57945"/>
        <dbReference type="ChEBI" id="CHEBI:65315"/>
        <dbReference type="ChEBI" id="CHEBI:74443"/>
        <dbReference type="EC" id="1.3.1.89"/>
    </reaction>
    <physiologicalReaction direction="right-to-left" evidence="3">
        <dbReference type="Rhea" id="RHEA:53366"/>
    </physiologicalReaction>
</comment>
<comment type="caution">
    <text evidence="11">The sequence shown here is derived from an EMBL/GenBank/DDBJ whole genome shotgun (WGS) entry which is preliminary data.</text>
</comment>
<dbReference type="SUPFAM" id="SSF51395">
    <property type="entry name" value="FMN-linked oxidoreductases"/>
    <property type="match status" value="1"/>
</dbReference>
<dbReference type="InterPro" id="IPR035587">
    <property type="entry name" value="DUS-like_FMN-bd"/>
</dbReference>
<keyword evidence="8" id="KW-0819">tRNA processing</keyword>
<keyword evidence="8" id="KW-0285">Flavoprotein</keyword>
<dbReference type="PANTHER" id="PTHR45846">
    <property type="entry name" value="TRNA-DIHYDROURIDINE(47) SYNTHASE [NAD(P)(+)]-LIKE"/>
    <property type="match status" value="1"/>
</dbReference>
<evidence type="ECO:0000256" key="4">
    <source>
        <dbReference type="ARBA" id="ARBA00048342"/>
    </source>
</evidence>
<evidence type="ECO:0000256" key="2">
    <source>
        <dbReference type="ARBA" id="ARBA00022664"/>
    </source>
</evidence>
<dbReference type="Pfam" id="PF01207">
    <property type="entry name" value="Dus"/>
    <property type="match status" value="1"/>
</dbReference>
<keyword evidence="2" id="KW-0507">mRNA processing</keyword>
<dbReference type="Gene3D" id="3.20.20.70">
    <property type="entry name" value="Aldolase class I"/>
    <property type="match status" value="2"/>
</dbReference>
<accession>A0ABQ8EFK5</accession>
<feature type="domain" description="C3H1-type" evidence="10">
    <location>
        <begin position="81"/>
        <end position="107"/>
    </location>
</feature>
<comment type="similarity">
    <text evidence="8">Belongs to the dus family. Dus3 subfamily.</text>
</comment>
<dbReference type="Pfam" id="PF25585">
    <property type="entry name" value="zf-CCCH_DUS3L"/>
    <property type="match status" value="1"/>
</dbReference>
<keyword evidence="12" id="KW-1185">Reference proteome</keyword>
<dbReference type="EC" id="1.3.1.-" evidence="8"/>
<comment type="catalytic activity">
    <reaction evidence="6">
        <text>5,6-dihydrouridine(47) in tRNA + NADP(+) = uridine(47) in tRNA + NADPH + H(+)</text>
        <dbReference type="Rhea" id="RHEA:53360"/>
        <dbReference type="Rhea" id="RHEA-COMP:13539"/>
        <dbReference type="Rhea" id="RHEA-COMP:13540"/>
        <dbReference type="ChEBI" id="CHEBI:15378"/>
        <dbReference type="ChEBI" id="CHEBI:57783"/>
        <dbReference type="ChEBI" id="CHEBI:58349"/>
        <dbReference type="ChEBI" id="CHEBI:65315"/>
        <dbReference type="ChEBI" id="CHEBI:74443"/>
        <dbReference type="EC" id="1.3.1.89"/>
    </reaction>
    <physiologicalReaction direction="right-to-left" evidence="6">
        <dbReference type="Rhea" id="RHEA:53362"/>
    </physiologicalReaction>
</comment>
<dbReference type="PROSITE" id="PS50103">
    <property type="entry name" value="ZF_C3H1"/>
    <property type="match status" value="1"/>
</dbReference>
<keyword evidence="8" id="KW-0288">FMN</keyword>
<keyword evidence="7 8" id="KW-0479">Metal-binding</keyword>
<comment type="catalytic activity">
    <reaction evidence="5">
        <text>a 5,6-dihydrouridine in mRNA + NADP(+) = a uridine in mRNA + NADPH + H(+)</text>
        <dbReference type="Rhea" id="RHEA:69855"/>
        <dbReference type="Rhea" id="RHEA-COMP:14658"/>
        <dbReference type="Rhea" id="RHEA-COMP:17789"/>
        <dbReference type="ChEBI" id="CHEBI:15378"/>
        <dbReference type="ChEBI" id="CHEBI:57783"/>
        <dbReference type="ChEBI" id="CHEBI:58349"/>
        <dbReference type="ChEBI" id="CHEBI:65315"/>
        <dbReference type="ChEBI" id="CHEBI:74443"/>
    </reaction>
    <physiologicalReaction direction="right-to-left" evidence="5">
        <dbReference type="Rhea" id="RHEA:69857"/>
    </physiologicalReaction>
</comment>
<evidence type="ECO:0000313" key="12">
    <source>
        <dbReference type="Proteomes" id="UP000824890"/>
    </source>
</evidence>
<sequence>MSDVVAEGDAKPTKQFSVYEATSEELIERSMAPIKKEFLCPPPSRSLKQSDVKAPHPSLVQEKKSKRQLKRERREKCAINLCPQVSRTEDVDSCQYKEKCRFNHDIQAFKAQKPDDIEGQCPFVASGIKCQYGLSCRFFGTHKDLSGISDAEINFFNKETQRLLWKNNMTFPKADAKLKSLGLMGHAKKSNVAQENDAEKPLDGAQTNEDVDIPGPLETEDVRPTKKAKSDETSKLGHIIDGVMNVDDETEKTGNSTSKAKIEDDEDIIKVIETDGSLKSHPREKKKLIDFRDKLYLAPLTTVGNLPFRRLCKVLGADVTCGEMAMCTNLLQVRTAFFEGKNRIDSLISDIGDWGATAVTIHGRSRQQRYSKSADWDYIYQCTKNASPNLQVIGNGDVYSFLDWNKHKSDCPELSSCMIARGALIKPWIFTEIKEQRHWDITSGERLNIFKDFVRFGLQHWGSDTKGVETTRHFLLEWLSYTFRYIPVGLLDVIPQQINWRPPSYFGRDDLETLMMSESAGDWVRISELLLGKVPEGFTFAPKHKSNAYDRAENG</sequence>
<keyword evidence="7 8" id="KW-0862">Zinc</keyword>
<evidence type="ECO:0000256" key="9">
    <source>
        <dbReference type="SAM" id="MobiDB-lite"/>
    </source>
</evidence>
<evidence type="ECO:0000256" key="8">
    <source>
        <dbReference type="RuleBase" id="RU291113"/>
    </source>
</evidence>
<evidence type="ECO:0000313" key="11">
    <source>
        <dbReference type="EMBL" id="KAH0940395.1"/>
    </source>
</evidence>
<name>A0ABQ8EFK5_BRANA</name>
<dbReference type="EMBL" id="JAGKQM010000001">
    <property type="protein sequence ID" value="KAH0940395.1"/>
    <property type="molecule type" value="Genomic_DNA"/>
</dbReference>
<feature type="compositionally biased region" description="Basic and acidic residues" evidence="9">
    <location>
        <begin position="220"/>
        <end position="234"/>
    </location>
</feature>